<evidence type="ECO:0000256" key="2">
    <source>
        <dbReference type="ARBA" id="ARBA00022801"/>
    </source>
</evidence>
<dbReference type="Gene3D" id="3.90.79.10">
    <property type="entry name" value="Nucleoside Triphosphate Pyrophosphohydrolase"/>
    <property type="match status" value="1"/>
</dbReference>
<dbReference type="Pfam" id="PF00293">
    <property type="entry name" value="NUDIX"/>
    <property type="match status" value="1"/>
</dbReference>
<accession>A0ABW4L4Y5</accession>
<dbReference type="PRINTS" id="PR00502">
    <property type="entry name" value="NUDIXFAMILY"/>
</dbReference>
<dbReference type="EMBL" id="JBHUEE010000004">
    <property type="protein sequence ID" value="MFD1717913.1"/>
    <property type="molecule type" value="Genomic_DNA"/>
</dbReference>
<dbReference type="InterPro" id="IPR020084">
    <property type="entry name" value="NUDIX_hydrolase_CS"/>
</dbReference>
<dbReference type="PANTHER" id="PTHR21340">
    <property type="entry name" value="DIADENOSINE 5,5-P1,P4-TETRAPHOSPHATE PYROPHOSPHOHYDROLASE MUTT"/>
    <property type="match status" value="1"/>
</dbReference>
<name>A0ABW4L4Y5_9MICO</name>
<dbReference type="InterPro" id="IPR015797">
    <property type="entry name" value="NUDIX_hydrolase-like_dom_sf"/>
</dbReference>
<evidence type="ECO:0000256" key="3">
    <source>
        <dbReference type="RuleBase" id="RU003476"/>
    </source>
</evidence>
<dbReference type="InterPro" id="IPR020476">
    <property type="entry name" value="Nudix_hydrolase"/>
</dbReference>
<proteinExistence type="inferred from homology"/>
<protein>
    <submittedName>
        <fullName evidence="5">NUDIX domain-containing protein</fullName>
    </submittedName>
</protein>
<comment type="caution">
    <text evidence="5">The sequence shown here is derived from an EMBL/GenBank/DDBJ whole genome shotgun (WGS) entry which is preliminary data.</text>
</comment>
<dbReference type="Proteomes" id="UP001597277">
    <property type="component" value="Unassembled WGS sequence"/>
</dbReference>
<dbReference type="InterPro" id="IPR000086">
    <property type="entry name" value="NUDIX_hydrolase_dom"/>
</dbReference>
<sequence length="136" mass="14605">MTGSATTPGGAVVAVFSDSPVGRRFLLLHSAEFPVGEAGDWAWGFPSGCREPGEDIDSTAARELDEETGISGDLTPVRTHDVAWAIYYLQVPWGTPVQLAPGEHNAYEWVDRDGALSRLKPATLVDSFRLVLHAIG</sequence>
<reference evidence="6" key="1">
    <citation type="journal article" date="2019" name="Int. J. Syst. Evol. Microbiol.">
        <title>The Global Catalogue of Microorganisms (GCM) 10K type strain sequencing project: providing services to taxonomists for standard genome sequencing and annotation.</title>
        <authorList>
            <consortium name="The Broad Institute Genomics Platform"/>
            <consortium name="The Broad Institute Genome Sequencing Center for Infectious Disease"/>
            <person name="Wu L."/>
            <person name="Ma J."/>
        </authorList>
    </citation>
    <scope>NUCLEOTIDE SEQUENCE [LARGE SCALE GENOMIC DNA]</scope>
    <source>
        <strain evidence="6">JCM 17130</strain>
    </source>
</reference>
<keyword evidence="2 3" id="KW-0378">Hydrolase</keyword>
<keyword evidence="6" id="KW-1185">Reference proteome</keyword>
<organism evidence="5 6">
    <name type="scientific">Georgenia deserti</name>
    <dbReference type="NCBI Taxonomy" id="2093781"/>
    <lineage>
        <taxon>Bacteria</taxon>
        <taxon>Bacillati</taxon>
        <taxon>Actinomycetota</taxon>
        <taxon>Actinomycetes</taxon>
        <taxon>Micrococcales</taxon>
        <taxon>Bogoriellaceae</taxon>
        <taxon>Georgenia</taxon>
    </lineage>
</organism>
<evidence type="ECO:0000313" key="6">
    <source>
        <dbReference type="Proteomes" id="UP001597277"/>
    </source>
</evidence>
<dbReference type="PROSITE" id="PS51462">
    <property type="entry name" value="NUDIX"/>
    <property type="match status" value="1"/>
</dbReference>
<dbReference type="InterPro" id="IPR051325">
    <property type="entry name" value="Nudix_hydrolase_domain"/>
</dbReference>
<dbReference type="PROSITE" id="PS00893">
    <property type="entry name" value="NUDIX_BOX"/>
    <property type="match status" value="1"/>
</dbReference>
<dbReference type="PANTHER" id="PTHR21340:SF0">
    <property type="entry name" value="BIS(5'-NUCLEOSYL)-TETRAPHOSPHATASE [ASYMMETRICAL]"/>
    <property type="match status" value="1"/>
</dbReference>
<gene>
    <name evidence="5" type="ORF">ACFSE6_08710</name>
</gene>
<evidence type="ECO:0000259" key="4">
    <source>
        <dbReference type="PROSITE" id="PS51462"/>
    </source>
</evidence>
<evidence type="ECO:0000313" key="5">
    <source>
        <dbReference type="EMBL" id="MFD1717913.1"/>
    </source>
</evidence>
<evidence type="ECO:0000256" key="1">
    <source>
        <dbReference type="ARBA" id="ARBA00005582"/>
    </source>
</evidence>
<dbReference type="SUPFAM" id="SSF55811">
    <property type="entry name" value="Nudix"/>
    <property type="match status" value="1"/>
</dbReference>
<feature type="domain" description="Nudix hydrolase" evidence="4">
    <location>
        <begin position="8"/>
        <end position="132"/>
    </location>
</feature>
<dbReference type="RefSeq" id="WP_388005159.1">
    <property type="nucleotide sequence ID" value="NZ_JBHUEE010000004.1"/>
</dbReference>
<comment type="similarity">
    <text evidence="1 3">Belongs to the Nudix hydrolase family.</text>
</comment>